<dbReference type="GO" id="GO:0016926">
    <property type="term" value="P:protein desumoylation"/>
    <property type="evidence" value="ECO:0007669"/>
    <property type="project" value="TreeGrafter"/>
</dbReference>
<dbReference type="OrthoDB" id="3052212at2759"/>
<dbReference type="PANTHER" id="PTHR12606:SF136">
    <property type="entry name" value="ULP1 PROTEASE FAMILY PROTEIN"/>
    <property type="match status" value="1"/>
</dbReference>
<accession>A0A8H5H8J6</accession>
<keyword evidence="2" id="KW-0645">Protease</keyword>
<evidence type="ECO:0000313" key="7">
    <source>
        <dbReference type="EMBL" id="KAF5378753.1"/>
    </source>
</evidence>
<evidence type="ECO:0000256" key="5">
    <source>
        <dbReference type="SAM" id="MobiDB-lite"/>
    </source>
</evidence>
<dbReference type="AlphaFoldDB" id="A0A8H5H8J6"/>
<dbReference type="EMBL" id="JAACJP010000018">
    <property type="protein sequence ID" value="KAF5378753.1"/>
    <property type="molecule type" value="Genomic_DNA"/>
</dbReference>
<evidence type="ECO:0000256" key="2">
    <source>
        <dbReference type="ARBA" id="ARBA00022670"/>
    </source>
</evidence>
<comment type="caution">
    <text evidence="7">The sequence shown here is derived from an EMBL/GenBank/DDBJ whole genome shotgun (WGS) entry which is preliminary data.</text>
</comment>
<feature type="region of interest" description="Disordered" evidence="5">
    <location>
        <begin position="1"/>
        <end position="24"/>
    </location>
</feature>
<dbReference type="GO" id="GO:0016929">
    <property type="term" value="F:deSUMOylase activity"/>
    <property type="evidence" value="ECO:0007669"/>
    <property type="project" value="TreeGrafter"/>
</dbReference>
<keyword evidence="4" id="KW-0788">Thiol protease</keyword>
<dbReference type="GO" id="GO:0006508">
    <property type="term" value="P:proteolysis"/>
    <property type="evidence" value="ECO:0007669"/>
    <property type="project" value="UniProtKB-KW"/>
</dbReference>
<feature type="domain" description="Ubiquitin-like protease family profile" evidence="6">
    <location>
        <begin position="157"/>
        <end position="329"/>
    </location>
</feature>
<organism evidence="7 8">
    <name type="scientific">Tricholomella constricta</name>
    <dbReference type="NCBI Taxonomy" id="117010"/>
    <lineage>
        <taxon>Eukaryota</taxon>
        <taxon>Fungi</taxon>
        <taxon>Dikarya</taxon>
        <taxon>Basidiomycota</taxon>
        <taxon>Agaricomycotina</taxon>
        <taxon>Agaricomycetes</taxon>
        <taxon>Agaricomycetidae</taxon>
        <taxon>Agaricales</taxon>
        <taxon>Tricholomatineae</taxon>
        <taxon>Lyophyllaceae</taxon>
        <taxon>Tricholomella</taxon>
    </lineage>
</organism>
<gene>
    <name evidence="7" type="ORF">D9615_006976</name>
</gene>
<evidence type="ECO:0000256" key="1">
    <source>
        <dbReference type="ARBA" id="ARBA00005234"/>
    </source>
</evidence>
<dbReference type="GO" id="GO:0005634">
    <property type="term" value="C:nucleus"/>
    <property type="evidence" value="ECO:0007669"/>
    <property type="project" value="TreeGrafter"/>
</dbReference>
<comment type="similarity">
    <text evidence="1">Belongs to the peptidase C48 family.</text>
</comment>
<keyword evidence="3" id="KW-0378">Hydrolase</keyword>
<protein>
    <recommendedName>
        <fullName evidence="6">Ubiquitin-like protease family profile domain-containing protein</fullName>
    </recommendedName>
</protein>
<evidence type="ECO:0000256" key="4">
    <source>
        <dbReference type="ARBA" id="ARBA00022807"/>
    </source>
</evidence>
<sequence>MVKGDQIPATLTCPGSAADSAPKRTRIDAEEQPVTNSIEDQIYTTWATTVSLWPEVQELCPNGTLFQQLESLQNHAARYFLVDHVPTFDTYCRVDELEGYIQQLDAEAEHHHNSSAHPDLHASFTVAAILPITLLQIRFDMATGQPGLLDQVIDRGIAAAASRMSELSEREKEVVNSLEHLRDGQYLNDAVINFMVEQWASATDPSIKISDTWAPTTHLLYLGQDAPAGSAFGEPREQVGQITTDTIKKKGLWGSEVNPPDTWSRLFMPVHRDDKKHWVVAVADFSEQKITVLDSLRGDDDYERKLCKVSKQSNLTDCGVHALAWMEHLARGGPLPQGRRDLLPFTNLRKVPQITLDTIHTNEAYISYKPLNILIELVNINSTQKNIHCLALVPSEELETIQSSLREMITCLEGPHIFLKYNSVDKMSAIRWDGTPRR</sequence>
<dbReference type="SUPFAM" id="SSF54001">
    <property type="entry name" value="Cysteine proteinases"/>
    <property type="match status" value="1"/>
</dbReference>
<name>A0A8H5H8J6_9AGAR</name>
<evidence type="ECO:0000259" key="6">
    <source>
        <dbReference type="PROSITE" id="PS50600"/>
    </source>
</evidence>
<dbReference type="InterPro" id="IPR003653">
    <property type="entry name" value="Peptidase_C48_C"/>
</dbReference>
<dbReference type="PANTHER" id="PTHR12606">
    <property type="entry name" value="SENTRIN/SUMO-SPECIFIC PROTEASE"/>
    <property type="match status" value="1"/>
</dbReference>
<reference evidence="7 8" key="1">
    <citation type="journal article" date="2020" name="ISME J.">
        <title>Uncovering the hidden diversity of litter-decomposition mechanisms in mushroom-forming fungi.</title>
        <authorList>
            <person name="Floudas D."/>
            <person name="Bentzer J."/>
            <person name="Ahren D."/>
            <person name="Johansson T."/>
            <person name="Persson P."/>
            <person name="Tunlid A."/>
        </authorList>
    </citation>
    <scope>NUCLEOTIDE SEQUENCE [LARGE SCALE GENOMIC DNA]</scope>
    <source>
        <strain evidence="7 8">CBS 661.87</strain>
    </source>
</reference>
<evidence type="ECO:0000256" key="3">
    <source>
        <dbReference type="ARBA" id="ARBA00022801"/>
    </source>
</evidence>
<dbReference type="Gene3D" id="3.40.395.10">
    <property type="entry name" value="Adenoviral Proteinase, Chain A"/>
    <property type="match status" value="1"/>
</dbReference>
<proteinExistence type="inferred from homology"/>
<evidence type="ECO:0000313" key="8">
    <source>
        <dbReference type="Proteomes" id="UP000565441"/>
    </source>
</evidence>
<dbReference type="PROSITE" id="PS50600">
    <property type="entry name" value="ULP_PROTEASE"/>
    <property type="match status" value="1"/>
</dbReference>
<dbReference type="Pfam" id="PF02902">
    <property type="entry name" value="Peptidase_C48"/>
    <property type="match status" value="1"/>
</dbReference>
<keyword evidence="8" id="KW-1185">Reference proteome</keyword>
<dbReference type="InterPro" id="IPR038765">
    <property type="entry name" value="Papain-like_cys_pep_sf"/>
</dbReference>
<dbReference type="Proteomes" id="UP000565441">
    <property type="component" value="Unassembled WGS sequence"/>
</dbReference>